<dbReference type="KEGG" id="ska:CP970_23810"/>
<organism evidence="2 3">
    <name type="scientific">Streptomyces kanamyceticus</name>
    <dbReference type="NCBI Taxonomy" id="1967"/>
    <lineage>
        <taxon>Bacteria</taxon>
        <taxon>Bacillati</taxon>
        <taxon>Actinomycetota</taxon>
        <taxon>Actinomycetes</taxon>
        <taxon>Kitasatosporales</taxon>
        <taxon>Streptomycetaceae</taxon>
        <taxon>Streptomyces</taxon>
    </lineage>
</organism>
<evidence type="ECO:0000259" key="1">
    <source>
        <dbReference type="PROSITE" id="PS50943"/>
    </source>
</evidence>
<dbReference type="InterPro" id="IPR010982">
    <property type="entry name" value="Lambda_DNA-bd_dom_sf"/>
</dbReference>
<feature type="domain" description="HTH cro/C1-type" evidence="1">
    <location>
        <begin position="18"/>
        <end position="72"/>
    </location>
</feature>
<dbReference type="GO" id="GO:0003677">
    <property type="term" value="F:DNA binding"/>
    <property type="evidence" value="ECO:0007669"/>
    <property type="project" value="InterPro"/>
</dbReference>
<dbReference type="Proteomes" id="UP000325529">
    <property type="component" value="Chromosome"/>
</dbReference>
<keyword evidence="3" id="KW-1185">Reference proteome</keyword>
<dbReference type="InterPro" id="IPR043917">
    <property type="entry name" value="DUF5753"/>
</dbReference>
<dbReference type="SMART" id="SM00530">
    <property type="entry name" value="HTH_XRE"/>
    <property type="match status" value="1"/>
</dbReference>
<dbReference type="RefSeq" id="WP_055551598.1">
    <property type="nucleotide sequence ID" value="NZ_CP023699.1"/>
</dbReference>
<dbReference type="CDD" id="cd00093">
    <property type="entry name" value="HTH_XRE"/>
    <property type="match status" value="1"/>
</dbReference>
<protein>
    <submittedName>
        <fullName evidence="2">XRE family transcriptional regulator</fullName>
    </submittedName>
</protein>
<dbReference type="Pfam" id="PF13560">
    <property type="entry name" value="HTH_31"/>
    <property type="match status" value="1"/>
</dbReference>
<sequence>MPPRSNPTARQARLGAELRKLREAAGLSTTEAGALLGGNQAQISHIEAGRWGVSAARVRQLAVHYEASHGELLDALCAMAEERGKQWWDEYRGVLAPGFLDVAELEYRAASLRSLQTVTLPGILQTEDYVRAIYGGHIPVLPADEVELRVEFRTRRQQIFARADPPSFEAFIHEAALRMRFGGGKVTRAQLSHLRAASEWPSVKVRVIPFANEEFIEATQPVLYAGGPVSELDTARVSGALGGHSLGTDAGLKKYRTLFAVADRTALGVKASRQLIHDIEKEL</sequence>
<reference evidence="2 3" key="1">
    <citation type="submission" date="2017-09" db="EMBL/GenBank/DDBJ databases">
        <authorList>
            <person name="Lee N."/>
            <person name="Cho B.-K."/>
        </authorList>
    </citation>
    <scope>NUCLEOTIDE SEQUENCE [LARGE SCALE GENOMIC DNA]</scope>
    <source>
        <strain evidence="2 3">ATCC 12853</strain>
    </source>
</reference>
<dbReference type="Gene3D" id="1.10.260.40">
    <property type="entry name" value="lambda repressor-like DNA-binding domains"/>
    <property type="match status" value="1"/>
</dbReference>
<dbReference type="Pfam" id="PF19054">
    <property type="entry name" value="DUF5753"/>
    <property type="match status" value="1"/>
</dbReference>
<proteinExistence type="predicted"/>
<dbReference type="PROSITE" id="PS50943">
    <property type="entry name" value="HTH_CROC1"/>
    <property type="match status" value="1"/>
</dbReference>
<name>A0A5J6GD87_STRKN</name>
<evidence type="ECO:0000313" key="3">
    <source>
        <dbReference type="Proteomes" id="UP000325529"/>
    </source>
</evidence>
<dbReference type="EMBL" id="CP023699">
    <property type="protein sequence ID" value="QEU93529.1"/>
    <property type="molecule type" value="Genomic_DNA"/>
</dbReference>
<accession>A0A5J6GD87</accession>
<evidence type="ECO:0000313" key="2">
    <source>
        <dbReference type="EMBL" id="QEU93529.1"/>
    </source>
</evidence>
<dbReference type="AlphaFoldDB" id="A0A5J6GD87"/>
<dbReference type="InterPro" id="IPR001387">
    <property type="entry name" value="Cro/C1-type_HTH"/>
</dbReference>
<gene>
    <name evidence="2" type="ORF">CP970_23810</name>
</gene>
<dbReference type="SUPFAM" id="SSF47413">
    <property type="entry name" value="lambda repressor-like DNA-binding domains"/>
    <property type="match status" value="1"/>
</dbReference>
<dbReference type="OrthoDB" id="3462393at2"/>